<comment type="subcellular location">
    <subcellularLocation>
        <location evidence="1 7">Cell membrane</location>
        <topology evidence="1 7">Multi-pass membrane protein</topology>
    </subcellularLocation>
</comment>
<feature type="transmembrane region" description="Helical" evidence="7">
    <location>
        <begin position="100"/>
        <end position="120"/>
    </location>
</feature>
<dbReference type="Proteomes" id="UP000182800">
    <property type="component" value="Unassembled WGS sequence"/>
</dbReference>
<evidence type="ECO:0000313" key="9">
    <source>
        <dbReference type="EMBL" id="KPQ10782.1"/>
    </source>
</evidence>
<dbReference type="SUPFAM" id="SSF161098">
    <property type="entry name" value="MetI-like"/>
    <property type="match status" value="1"/>
</dbReference>
<dbReference type="EMBL" id="FMBM01000001">
    <property type="protein sequence ID" value="SCC79513.1"/>
    <property type="molecule type" value="Genomic_DNA"/>
</dbReference>
<dbReference type="InterPro" id="IPR000515">
    <property type="entry name" value="MetI-like"/>
</dbReference>
<dbReference type="GO" id="GO:0005886">
    <property type="term" value="C:plasma membrane"/>
    <property type="evidence" value="ECO:0007669"/>
    <property type="project" value="UniProtKB-SubCell"/>
</dbReference>
<proteinExistence type="inferred from homology"/>
<evidence type="ECO:0000313" key="10">
    <source>
        <dbReference type="EMBL" id="SCC79513.1"/>
    </source>
</evidence>
<reference evidence="10 12" key="2">
    <citation type="submission" date="2016-08" db="EMBL/GenBank/DDBJ databases">
        <authorList>
            <person name="Varghese N."/>
            <person name="Submissions Spin"/>
        </authorList>
    </citation>
    <scope>NUCLEOTIDE SEQUENCE [LARGE SCALE GENOMIC DNA]</scope>
    <source>
        <strain evidence="10 12">HL-109</strain>
    </source>
</reference>
<organism evidence="9 11">
    <name type="scientific">Saliniramus fredricksonii</name>
    <dbReference type="NCBI Taxonomy" id="1653334"/>
    <lineage>
        <taxon>Bacteria</taxon>
        <taxon>Pseudomonadati</taxon>
        <taxon>Pseudomonadota</taxon>
        <taxon>Alphaproteobacteria</taxon>
        <taxon>Hyphomicrobiales</taxon>
        <taxon>Salinarimonadaceae</taxon>
        <taxon>Saliniramus</taxon>
    </lineage>
</organism>
<dbReference type="EMBL" id="LJSX01000013">
    <property type="protein sequence ID" value="KPQ10782.1"/>
    <property type="molecule type" value="Genomic_DNA"/>
</dbReference>
<evidence type="ECO:0000313" key="11">
    <source>
        <dbReference type="Proteomes" id="UP000050497"/>
    </source>
</evidence>
<evidence type="ECO:0000256" key="7">
    <source>
        <dbReference type="RuleBase" id="RU363032"/>
    </source>
</evidence>
<keyword evidence="2 7" id="KW-0813">Transport</keyword>
<dbReference type="InterPro" id="IPR035906">
    <property type="entry name" value="MetI-like_sf"/>
</dbReference>
<evidence type="ECO:0000256" key="1">
    <source>
        <dbReference type="ARBA" id="ARBA00004651"/>
    </source>
</evidence>
<comment type="caution">
    <text evidence="9">The sequence shown here is derived from an EMBL/GenBank/DDBJ whole genome shotgun (WGS) entry which is preliminary data.</text>
</comment>
<dbReference type="PANTHER" id="PTHR30151:SF41">
    <property type="entry name" value="ABC TRANSPORTER PERMEASE PROTEIN"/>
    <property type="match status" value="1"/>
</dbReference>
<keyword evidence="6 7" id="KW-0472">Membrane</keyword>
<evidence type="ECO:0000256" key="4">
    <source>
        <dbReference type="ARBA" id="ARBA00022692"/>
    </source>
</evidence>
<keyword evidence="5 7" id="KW-1133">Transmembrane helix</keyword>
<evidence type="ECO:0000256" key="3">
    <source>
        <dbReference type="ARBA" id="ARBA00022475"/>
    </source>
</evidence>
<dbReference type="GO" id="GO:0055085">
    <property type="term" value="P:transmembrane transport"/>
    <property type="evidence" value="ECO:0007669"/>
    <property type="project" value="InterPro"/>
</dbReference>
<feature type="transmembrane region" description="Helical" evidence="7">
    <location>
        <begin position="127"/>
        <end position="149"/>
    </location>
</feature>
<dbReference type="PANTHER" id="PTHR30151">
    <property type="entry name" value="ALKANE SULFONATE ABC TRANSPORTER-RELATED, MEMBRANE SUBUNIT"/>
    <property type="match status" value="1"/>
</dbReference>
<feature type="transmembrane region" description="Helical" evidence="7">
    <location>
        <begin position="271"/>
        <end position="293"/>
    </location>
</feature>
<dbReference type="OrthoDB" id="9792509at2"/>
<dbReference type="Pfam" id="PF00528">
    <property type="entry name" value="BPD_transp_1"/>
    <property type="match status" value="1"/>
</dbReference>
<keyword evidence="12" id="KW-1185">Reference proteome</keyword>
<reference evidence="9 11" key="1">
    <citation type="submission" date="2015-09" db="EMBL/GenBank/DDBJ databases">
        <title>Identification and resolution of microdiversity through metagenomic sequencing of parallel consortia.</title>
        <authorList>
            <person name="Nelson W.C."/>
            <person name="Romine M.F."/>
            <person name="Lindemann S.R."/>
        </authorList>
    </citation>
    <scope>NUCLEOTIDE SEQUENCE [LARGE SCALE GENOMIC DNA]</scope>
    <source>
        <strain evidence="9">HL-109</strain>
    </source>
</reference>
<dbReference type="STRING" id="1653334.GA0071312_0934"/>
<comment type="similarity">
    <text evidence="7">Belongs to the binding-protein-dependent transport system permease family.</text>
</comment>
<evidence type="ECO:0000256" key="2">
    <source>
        <dbReference type="ARBA" id="ARBA00022448"/>
    </source>
</evidence>
<evidence type="ECO:0000256" key="5">
    <source>
        <dbReference type="ARBA" id="ARBA00022989"/>
    </source>
</evidence>
<feature type="domain" description="ABC transmembrane type-1" evidence="8">
    <location>
        <begin position="92"/>
        <end position="289"/>
    </location>
</feature>
<name>A0A0P7X6V2_9HYPH</name>
<accession>A0A0P7X6V2</accession>
<gene>
    <name evidence="10" type="ORF">GA0071312_0934</name>
    <name evidence="9" type="ORF">HLUCCO17_10020</name>
</gene>
<dbReference type="PROSITE" id="PS50928">
    <property type="entry name" value="ABC_TM1"/>
    <property type="match status" value="1"/>
</dbReference>
<feature type="transmembrane region" description="Helical" evidence="7">
    <location>
        <begin position="155"/>
        <end position="176"/>
    </location>
</feature>
<evidence type="ECO:0000259" key="8">
    <source>
        <dbReference type="PROSITE" id="PS50928"/>
    </source>
</evidence>
<dbReference type="PATRIC" id="fig|1653334.4.peg.3112"/>
<sequence>MNVQTSNAAGDPATQPANGATLALTASDDAARRGRDFTLALRIGLPLALFAIVVWSWETYVRVAGVPHYILPAPSRIMETMIADWPLLFGSLLQTLKTTFLGLSLAIMGGVGLAVLLSLSRAIEYSLYPYAVVLQVTPVVAIAPLLLIYMPQETAVLTCAWIVAFFPILSNTTLGLQSVDRNLLELFDLYGSARPKWAPRWLGSFIARVKALYYLRGPAALPYFLGGLKIAGGLALIGAVVAEIAAGSAGAGSGLAYRIIESQFRLNIPRLFAALVLLSLTGVIIFLAMSAFAHMLLRRWHESAISQEK</sequence>
<protein>
    <submittedName>
        <fullName evidence="9">NitT/TauT family transport system permease protein</fullName>
    </submittedName>
</protein>
<dbReference type="AlphaFoldDB" id="A0A0P7X6V2"/>
<evidence type="ECO:0000313" key="12">
    <source>
        <dbReference type="Proteomes" id="UP000182800"/>
    </source>
</evidence>
<dbReference type="Proteomes" id="UP000050497">
    <property type="component" value="Unassembled WGS sequence"/>
</dbReference>
<feature type="transmembrane region" description="Helical" evidence="7">
    <location>
        <begin position="39"/>
        <end position="57"/>
    </location>
</feature>
<evidence type="ECO:0000256" key="6">
    <source>
        <dbReference type="ARBA" id="ARBA00023136"/>
    </source>
</evidence>
<dbReference type="Gene3D" id="1.10.3720.10">
    <property type="entry name" value="MetI-like"/>
    <property type="match status" value="1"/>
</dbReference>
<keyword evidence="4 7" id="KW-0812">Transmembrane</keyword>
<keyword evidence="3" id="KW-1003">Cell membrane</keyword>
<dbReference type="RefSeq" id="WP_108721798.1">
    <property type="nucleotide sequence ID" value="NZ_FMBM01000001.1"/>
</dbReference>